<evidence type="ECO:0000256" key="1">
    <source>
        <dbReference type="SAM" id="MobiDB-lite"/>
    </source>
</evidence>
<evidence type="ECO:0000313" key="3">
    <source>
        <dbReference type="EMBL" id="KAK1294349.1"/>
    </source>
</evidence>
<feature type="compositionally biased region" description="Basic and acidic residues" evidence="1">
    <location>
        <begin position="227"/>
        <end position="237"/>
    </location>
</feature>
<dbReference type="CDD" id="cd00519">
    <property type="entry name" value="Lipase_3"/>
    <property type="match status" value="1"/>
</dbReference>
<feature type="region of interest" description="Disordered" evidence="1">
    <location>
        <begin position="208"/>
        <end position="241"/>
    </location>
</feature>
<dbReference type="SUPFAM" id="SSF53474">
    <property type="entry name" value="alpha/beta-Hydrolases"/>
    <property type="match status" value="1"/>
</dbReference>
<reference evidence="3" key="1">
    <citation type="journal article" date="2023" name="Nat. Commun.">
        <title>Diploid and tetraploid genomes of Acorus and the evolution of monocots.</title>
        <authorList>
            <person name="Ma L."/>
            <person name="Liu K.W."/>
            <person name="Li Z."/>
            <person name="Hsiao Y.Y."/>
            <person name="Qi Y."/>
            <person name="Fu T."/>
            <person name="Tang G.D."/>
            <person name="Zhang D."/>
            <person name="Sun W.H."/>
            <person name="Liu D.K."/>
            <person name="Li Y."/>
            <person name="Chen G.Z."/>
            <person name="Liu X.D."/>
            <person name="Liao X.Y."/>
            <person name="Jiang Y.T."/>
            <person name="Yu X."/>
            <person name="Hao Y."/>
            <person name="Huang J."/>
            <person name="Zhao X.W."/>
            <person name="Ke S."/>
            <person name="Chen Y.Y."/>
            <person name="Wu W.L."/>
            <person name="Hsu J.L."/>
            <person name="Lin Y.F."/>
            <person name="Huang M.D."/>
            <person name="Li C.Y."/>
            <person name="Huang L."/>
            <person name="Wang Z.W."/>
            <person name="Zhao X."/>
            <person name="Zhong W.Y."/>
            <person name="Peng D.H."/>
            <person name="Ahmad S."/>
            <person name="Lan S."/>
            <person name="Zhang J.S."/>
            <person name="Tsai W.C."/>
            <person name="Van de Peer Y."/>
            <person name="Liu Z.J."/>
        </authorList>
    </citation>
    <scope>NUCLEOTIDE SEQUENCE</scope>
    <source>
        <strain evidence="3">CP</strain>
    </source>
</reference>
<dbReference type="InterPro" id="IPR043367">
    <property type="entry name" value="PLIP1/2/3"/>
</dbReference>
<feature type="compositionally biased region" description="Basic and acidic residues" evidence="1">
    <location>
        <begin position="208"/>
        <end position="218"/>
    </location>
</feature>
<organism evidence="3 4">
    <name type="scientific">Acorus calamus</name>
    <name type="common">Sweet flag</name>
    <dbReference type="NCBI Taxonomy" id="4465"/>
    <lineage>
        <taxon>Eukaryota</taxon>
        <taxon>Viridiplantae</taxon>
        <taxon>Streptophyta</taxon>
        <taxon>Embryophyta</taxon>
        <taxon>Tracheophyta</taxon>
        <taxon>Spermatophyta</taxon>
        <taxon>Magnoliopsida</taxon>
        <taxon>Liliopsida</taxon>
        <taxon>Acoraceae</taxon>
        <taxon>Acorus</taxon>
    </lineage>
</organism>
<dbReference type="GO" id="GO:0008970">
    <property type="term" value="F:phospholipase A1 activity"/>
    <property type="evidence" value="ECO:0007669"/>
    <property type="project" value="InterPro"/>
</dbReference>
<keyword evidence="4" id="KW-1185">Reference proteome</keyword>
<feature type="region of interest" description="Disordered" evidence="1">
    <location>
        <begin position="38"/>
        <end position="58"/>
    </location>
</feature>
<dbReference type="PANTHER" id="PTHR46483:SF4">
    <property type="entry name" value="PHOSPHOLIPASE A1 PLIP2, CHLOROPLASTIC"/>
    <property type="match status" value="1"/>
</dbReference>
<gene>
    <name evidence="3" type="ORF">QJS10_CPA16g01631</name>
</gene>
<dbReference type="PANTHER" id="PTHR46483">
    <property type="entry name" value="PHOSPHOLIPASE A1 PLIP2, CHLOROPLASTIC"/>
    <property type="match status" value="1"/>
</dbReference>
<protein>
    <recommendedName>
        <fullName evidence="2">Fungal lipase-type domain-containing protein</fullName>
    </recommendedName>
</protein>
<proteinExistence type="predicted"/>
<accession>A0AAV9D0U5</accession>
<reference evidence="3" key="2">
    <citation type="submission" date="2023-06" db="EMBL/GenBank/DDBJ databases">
        <authorList>
            <person name="Ma L."/>
            <person name="Liu K.-W."/>
            <person name="Li Z."/>
            <person name="Hsiao Y.-Y."/>
            <person name="Qi Y."/>
            <person name="Fu T."/>
            <person name="Tang G."/>
            <person name="Zhang D."/>
            <person name="Sun W.-H."/>
            <person name="Liu D.-K."/>
            <person name="Li Y."/>
            <person name="Chen G.-Z."/>
            <person name="Liu X.-D."/>
            <person name="Liao X.-Y."/>
            <person name="Jiang Y.-T."/>
            <person name="Yu X."/>
            <person name="Hao Y."/>
            <person name="Huang J."/>
            <person name="Zhao X.-W."/>
            <person name="Ke S."/>
            <person name="Chen Y.-Y."/>
            <person name="Wu W.-L."/>
            <person name="Hsu J.-L."/>
            <person name="Lin Y.-F."/>
            <person name="Huang M.-D."/>
            <person name="Li C.-Y."/>
            <person name="Huang L."/>
            <person name="Wang Z.-W."/>
            <person name="Zhao X."/>
            <person name="Zhong W.-Y."/>
            <person name="Peng D.-H."/>
            <person name="Ahmad S."/>
            <person name="Lan S."/>
            <person name="Zhang J.-S."/>
            <person name="Tsai W.-C."/>
            <person name="Van De Peer Y."/>
            <person name="Liu Z.-J."/>
        </authorList>
    </citation>
    <scope>NUCLEOTIDE SEQUENCE</scope>
    <source>
        <strain evidence="3">CP</strain>
        <tissue evidence="3">Leaves</tissue>
    </source>
</reference>
<dbReference type="AlphaFoldDB" id="A0AAV9D0U5"/>
<dbReference type="Proteomes" id="UP001180020">
    <property type="component" value="Unassembled WGS sequence"/>
</dbReference>
<dbReference type="GO" id="GO:0006629">
    <property type="term" value="P:lipid metabolic process"/>
    <property type="evidence" value="ECO:0007669"/>
    <property type="project" value="InterPro"/>
</dbReference>
<dbReference type="InterPro" id="IPR002921">
    <property type="entry name" value="Fungal_lipase-type"/>
</dbReference>
<dbReference type="Gene3D" id="3.40.50.1820">
    <property type="entry name" value="alpha/beta hydrolase"/>
    <property type="match status" value="1"/>
</dbReference>
<evidence type="ECO:0000313" key="4">
    <source>
        <dbReference type="Proteomes" id="UP001180020"/>
    </source>
</evidence>
<feature type="domain" description="Fungal lipase-type" evidence="2">
    <location>
        <begin position="346"/>
        <end position="483"/>
    </location>
</feature>
<comment type="caution">
    <text evidence="3">The sequence shown here is derived from an EMBL/GenBank/DDBJ whole genome shotgun (WGS) entry which is preliminary data.</text>
</comment>
<dbReference type="Pfam" id="PF01764">
    <property type="entry name" value="Lipase_3"/>
    <property type="match status" value="1"/>
</dbReference>
<name>A0AAV9D0U5_ACOCL</name>
<dbReference type="InterPro" id="IPR029058">
    <property type="entry name" value="AB_hydrolase_fold"/>
</dbReference>
<evidence type="ECO:0000259" key="2">
    <source>
        <dbReference type="Pfam" id="PF01764"/>
    </source>
</evidence>
<dbReference type="EMBL" id="JAUJYO010000016">
    <property type="protein sequence ID" value="KAK1294349.1"/>
    <property type="molecule type" value="Genomic_DNA"/>
</dbReference>
<sequence>MDGLCFRAAVGGGAIPAVVPISLGREIKPILAKVSAVAGPGVSPSERPPPLPESVRARPYTQVESREMRRLWPGNDEFSPEGEEAVGRGRGGNWVLKILRVGSIWAERGKGEVLEAEKEAEEVEETIGRSGCCDGDESDGCCDVGEEVEFDRDSFSRLLRRVSLVEAKLYAKLSYLGGLAYSIPSIKPVNLLKHHGLRFVTSSLEKKSKLKSAEKEPSQPETQETEESPKEAEEAQKQRNMGNRISVSVTYQIAASAASYLHSQTRSILPFKSKEVAKNESNSNVGGGEIMSSEVASFVATTNSVTAVVAAKEEAKQAVAKDLNSVLSSPCEWFICDEEGGSTRYFVIQGSDSLASWQANLLFEPIQFEGLDVLVHRGIYEAAKGIYEQVLPEVQSHLSSRGRSATLRFTGHSLGGSLALLVNLMLLIRGEAPSRSLLPVIMFGSPSIMCGGDHLLRKLGLPKSHVQAITMHRDIVPRAFSCNYPDHVEELLKAINANFRNYPCLEKHKLLYAPMGELLILQPDEKFSPHHPLLPSGSGLYLLARPADGPERVLWAARAVFLNSPHPLEILSDRSAYGSDGSIYRDHDMKSYLRSVRGVIREELKQVRKARRELHSRMWWPLVAVESIVVGRAGPVGEMGFLSGAVRQFRRLVASQHVRMLIVLLFPVRVLLLGTLEFVRTYI</sequence>